<accession>T1K296</accession>
<evidence type="ECO:0000313" key="1">
    <source>
        <dbReference type="EnsemblMetazoa" id="tetur04g04250.1"/>
    </source>
</evidence>
<proteinExistence type="predicted"/>
<organism evidence="1 2">
    <name type="scientific">Tetranychus urticae</name>
    <name type="common">Two-spotted spider mite</name>
    <dbReference type="NCBI Taxonomy" id="32264"/>
    <lineage>
        <taxon>Eukaryota</taxon>
        <taxon>Metazoa</taxon>
        <taxon>Ecdysozoa</taxon>
        <taxon>Arthropoda</taxon>
        <taxon>Chelicerata</taxon>
        <taxon>Arachnida</taxon>
        <taxon>Acari</taxon>
        <taxon>Acariformes</taxon>
        <taxon>Trombidiformes</taxon>
        <taxon>Prostigmata</taxon>
        <taxon>Eleutherengona</taxon>
        <taxon>Raphignathae</taxon>
        <taxon>Tetranychoidea</taxon>
        <taxon>Tetranychidae</taxon>
        <taxon>Tetranychus</taxon>
    </lineage>
</organism>
<reference evidence="1" key="2">
    <citation type="submission" date="2015-06" db="UniProtKB">
        <authorList>
            <consortium name="EnsemblMetazoa"/>
        </authorList>
    </citation>
    <scope>IDENTIFICATION</scope>
</reference>
<dbReference type="Proteomes" id="UP000015104">
    <property type="component" value="Unassembled WGS sequence"/>
</dbReference>
<protein>
    <submittedName>
        <fullName evidence="1">Uncharacterized protein</fullName>
    </submittedName>
</protein>
<sequence length="71" mass="8272">MDKKLTQPILISHNQLQGNASIFKDLNVVKSGLELFILMVLIKLLWSKYQVYTLRWYLDVNYFGPFGGTHI</sequence>
<dbReference type="AlphaFoldDB" id="T1K296"/>
<reference evidence="2" key="1">
    <citation type="submission" date="2011-08" db="EMBL/GenBank/DDBJ databases">
        <authorList>
            <person name="Rombauts S."/>
        </authorList>
    </citation>
    <scope>NUCLEOTIDE SEQUENCE</scope>
    <source>
        <strain evidence="2">London</strain>
    </source>
</reference>
<dbReference type="EnsemblMetazoa" id="tetur04g04250.1">
    <property type="protein sequence ID" value="tetur04g04250.1"/>
    <property type="gene ID" value="tetur04g04250"/>
</dbReference>
<evidence type="ECO:0000313" key="2">
    <source>
        <dbReference type="Proteomes" id="UP000015104"/>
    </source>
</evidence>
<dbReference type="EMBL" id="CAEY01001360">
    <property type="status" value="NOT_ANNOTATED_CDS"/>
    <property type="molecule type" value="Genomic_DNA"/>
</dbReference>
<keyword evidence="2" id="KW-1185">Reference proteome</keyword>
<dbReference type="HOGENOM" id="CLU_2743287_0_0_1"/>
<name>T1K296_TETUR</name>